<evidence type="ECO:0000313" key="2">
    <source>
        <dbReference type="Proteomes" id="UP000821845"/>
    </source>
</evidence>
<protein>
    <submittedName>
        <fullName evidence="1">Uncharacterized protein</fullName>
    </submittedName>
</protein>
<evidence type="ECO:0000313" key="1">
    <source>
        <dbReference type="EMBL" id="KAH6923401.1"/>
    </source>
</evidence>
<sequence length="120" mass="13294">MSWFSDIASRAEDLLTKVDQTAASALQKPLLPNAKTTFMSYTKSPGRSSTTRAVRCLNINVRWVLTKPKAVQRPVLNPKFDQRQAKASRKTGQRRKADGISKQPGARTTGSETQFISAEN</sequence>
<proteinExistence type="predicted"/>
<dbReference type="EMBL" id="CM023488">
    <property type="protein sequence ID" value="KAH6923401.1"/>
    <property type="molecule type" value="Genomic_DNA"/>
</dbReference>
<name>A0ACB7RL64_HYAAI</name>
<dbReference type="Proteomes" id="UP000821845">
    <property type="component" value="Chromosome 8"/>
</dbReference>
<comment type="caution">
    <text evidence="1">The sequence shown here is derived from an EMBL/GenBank/DDBJ whole genome shotgun (WGS) entry which is preliminary data.</text>
</comment>
<reference evidence="1" key="1">
    <citation type="submission" date="2020-05" db="EMBL/GenBank/DDBJ databases">
        <title>Large-scale comparative analyses of tick genomes elucidate their genetic diversity and vector capacities.</title>
        <authorList>
            <person name="Jia N."/>
            <person name="Wang J."/>
            <person name="Shi W."/>
            <person name="Du L."/>
            <person name="Sun Y."/>
            <person name="Zhan W."/>
            <person name="Jiang J."/>
            <person name="Wang Q."/>
            <person name="Zhang B."/>
            <person name="Ji P."/>
            <person name="Sakyi L.B."/>
            <person name="Cui X."/>
            <person name="Yuan T."/>
            <person name="Jiang B."/>
            <person name="Yang W."/>
            <person name="Lam T.T.-Y."/>
            <person name="Chang Q."/>
            <person name="Ding S."/>
            <person name="Wang X."/>
            <person name="Zhu J."/>
            <person name="Ruan X."/>
            <person name="Zhao L."/>
            <person name="Wei J."/>
            <person name="Que T."/>
            <person name="Du C."/>
            <person name="Cheng J."/>
            <person name="Dai P."/>
            <person name="Han X."/>
            <person name="Huang E."/>
            <person name="Gao Y."/>
            <person name="Liu J."/>
            <person name="Shao H."/>
            <person name="Ye R."/>
            <person name="Li L."/>
            <person name="Wei W."/>
            <person name="Wang X."/>
            <person name="Wang C."/>
            <person name="Yang T."/>
            <person name="Huo Q."/>
            <person name="Li W."/>
            <person name="Guo W."/>
            <person name="Chen H."/>
            <person name="Zhou L."/>
            <person name="Ni X."/>
            <person name="Tian J."/>
            <person name="Zhou Y."/>
            <person name="Sheng Y."/>
            <person name="Liu T."/>
            <person name="Pan Y."/>
            <person name="Xia L."/>
            <person name="Li J."/>
            <person name="Zhao F."/>
            <person name="Cao W."/>
        </authorList>
    </citation>
    <scope>NUCLEOTIDE SEQUENCE</scope>
    <source>
        <strain evidence="1">Hyas-2018</strain>
    </source>
</reference>
<gene>
    <name evidence="1" type="ORF">HPB50_001040</name>
</gene>
<accession>A0ACB7RL64</accession>
<keyword evidence="2" id="KW-1185">Reference proteome</keyword>
<organism evidence="1 2">
    <name type="scientific">Hyalomma asiaticum</name>
    <name type="common">Tick</name>
    <dbReference type="NCBI Taxonomy" id="266040"/>
    <lineage>
        <taxon>Eukaryota</taxon>
        <taxon>Metazoa</taxon>
        <taxon>Ecdysozoa</taxon>
        <taxon>Arthropoda</taxon>
        <taxon>Chelicerata</taxon>
        <taxon>Arachnida</taxon>
        <taxon>Acari</taxon>
        <taxon>Parasitiformes</taxon>
        <taxon>Ixodida</taxon>
        <taxon>Ixodoidea</taxon>
        <taxon>Ixodidae</taxon>
        <taxon>Hyalomminae</taxon>
        <taxon>Hyalomma</taxon>
    </lineage>
</organism>